<dbReference type="EMBL" id="VDUZ01000059">
    <property type="protein sequence ID" value="TXL70428.1"/>
    <property type="molecule type" value="Genomic_DNA"/>
</dbReference>
<evidence type="ECO:0000313" key="8">
    <source>
        <dbReference type="Proteomes" id="UP000321638"/>
    </source>
</evidence>
<dbReference type="GO" id="GO:0015645">
    <property type="term" value="F:fatty acid ligase activity"/>
    <property type="evidence" value="ECO:0007669"/>
    <property type="project" value="TreeGrafter"/>
</dbReference>
<dbReference type="FunFam" id="3.30.300.30:FF:000005">
    <property type="entry name" value="Acyl-coenzyme A synthetase ACSM5, mitochondrial"/>
    <property type="match status" value="1"/>
</dbReference>
<dbReference type="Gene3D" id="3.30.300.30">
    <property type="match status" value="1"/>
</dbReference>
<dbReference type="InterPro" id="IPR025110">
    <property type="entry name" value="AMP-bd_C"/>
</dbReference>
<keyword evidence="2" id="KW-0436">Ligase</keyword>
<dbReference type="Proteomes" id="UP000321638">
    <property type="component" value="Unassembled WGS sequence"/>
</dbReference>
<keyword evidence="3" id="KW-0547">Nucleotide-binding</keyword>
<dbReference type="GO" id="GO:0016405">
    <property type="term" value="F:CoA-ligase activity"/>
    <property type="evidence" value="ECO:0007669"/>
    <property type="project" value="UniProtKB-ARBA"/>
</dbReference>
<accession>A0A5C8PAN1</accession>
<dbReference type="RefSeq" id="WP_147851545.1">
    <property type="nucleotide sequence ID" value="NZ_VDUZ01000059.1"/>
</dbReference>
<dbReference type="PANTHER" id="PTHR43605">
    <property type="entry name" value="ACYL-COENZYME A SYNTHETASE"/>
    <property type="match status" value="1"/>
</dbReference>
<dbReference type="InterPro" id="IPR042099">
    <property type="entry name" value="ANL_N_sf"/>
</dbReference>
<evidence type="ECO:0000313" key="7">
    <source>
        <dbReference type="EMBL" id="TXL70428.1"/>
    </source>
</evidence>
<keyword evidence="4" id="KW-0067">ATP-binding</keyword>
<dbReference type="GO" id="GO:0006633">
    <property type="term" value="P:fatty acid biosynthetic process"/>
    <property type="evidence" value="ECO:0007669"/>
    <property type="project" value="TreeGrafter"/>
</dbReference>
<dbReference type="GO" id="GO:0005524">
    <property type="term" value="F:ATP binding"/>
    <property type="evidence" value="ECO:0007669"/>
    <property type="project" value="UniProtKB-KW"/>
</dbReference>
<evidence type="ECO:0000259" key="5">
    <source>
        <dbReference type="Pfam" id="PF00501"/>
    </source>
</evidence>
<proteinExistence type="inferred from homology"/>
<protein>
    <submittedName>
        <fullName evidence="7">AMP-binding protein</fullName>
    </submittedName>
</protein>
<comment type="similarity">
    <text evidence="1">Belongs to the ATP-dependent AMP-binding enzyme family.</text>
</comment>
<evidence type="ECO:0000256" key="3">
    <source>
        <dbReference type="ARBA" id="ARBA00022741"/>
    </source>
</evidence>
<dbReference type="Pfam" id="PF13193">
    <property type="entry name" value="AMP-binding_C"/>
    <property type="match status" value="1"/>
</dbReference>
<dbReference type="Pfam" id="PF00501">
    <property type="entry name" value="AMP-binding"/>
    <property type="match status" value="1"/>
</dbReference>
<dbReference type="Gene3D" id="3.40.50.12780">
    <property type="entry name" value="N-terminal domain of ligase-like"/>
    <property type="match status" value="1"/>
</dbReference>
<evidence type="ECO:0000259" key="6">
    <source>
        <dbReference type="Pfam" id="PF13193"/>
    </source>
</evidence>
<evidence type="ECO:0000256" key="4">
    <source>
        <dbReference type="ARBA" id="ARBA00022840"/>
    </source>
</evidence>
<name>A0A5C8PAN1_9HYPH</name>
<dbReference type="InterPro" id="IPR051087">
    <property type="entry name" value="Mitochondrial_ACSM"/>
</dbReference>
<reference evidence="7 8" key="1">
    <citation type="submission" date="2019-06" db="EMBL/GenBank/DDBJ databases">
        <title>New taxonomy in bacterial strain CC-CFT640, isolated from vineyard.</title>
        <authorList>
            <person name="Lin S.-Y."/>
            <person name="Tsai C.-F."/>
            <person name="Young C.-C."/>
        </authorList>
    </citation>
    <scope>NUCLEOTIDE SEQUENCE [LARGE SCALE GENOMIC DNA]</scope>
    <source>
        <strain evidence="7 8">CC-CFT640</strain>
    </source>
</reference>
<evidence type="ECO:0000256" key="2">
    <source>
        <dbReference type="ARBA" id="ARBA00022598"/>
    </source>
</evidence>
<gene>
    <name evidence="7" type="ORF">FHP25_34435</name>
</gene>
<dbReference type="InterPro" id="IPR045851">
    <property type="entry name" value="AMP-bd_C_sf"/>
</dbReference>
<dbReference type="GO" id="GO:0006637">
    <property type="term" value="P:acyl-CoA metabolic process"/>
    <property type="evidence" value="ECO:0007669"/>
    <property type="project" value="TreeGrafter"/>
</dbReference>
<keyword evidence="8" id="KW-1185">Reference proteome</keyword>
<dbReference type="PROSITE" id="PS00455">
    <property type="entry name" value="AMP_BINDING"/>
    <property type="match status" value="1"/>
</dbReference>
<dbReference type="SUPFAM" id="SSF56801">
    <property type="entry name" value="Acetyl-CoA synthetase-like"/>
    <property type="match status" value="1"/>
</dbReference>
<comment type="caution">
    <text evidence="7">The sequence shown here is derived from an EMBL/GenBank/DDBJ whole genome shotgun (WGS) entry which is preliminary data.</text>
</comment>
<dbReference type="AlphaFoldDB" id="A0A5C8PAN1"/>
<sequence>MFPLGVSYEEAQRRFAWRIPERYNIRHFVCERHPPQALAMIVEDADGTVRTWTYGDMVRASARAANVLTGLGVTKGDRVGVFLSQSVELAVSHVACYGMGVVALPLFPLFGEEAVEYRLANAGAIAVITDMAQLPKVLAARPRLPDLKHVIVVGAGRHAGDFLDYDTLLAAASDSFTTVATHREDPALLIYTSGTTGQPKGALHAHRMLEGVIPAMQQWADFWPRGNEVLWTPAEWAWIAGLYDALFPAWYFGTPVLAHRFAKFDPEKAFHLLEKHHVGASFIPPTALKMMRQVQAPRQRWDYAVRTVYTGGEAMGEELLQWGRETFGCTISEGYGQTEMNLMTLNAPNWFEVRPASCGRACVGRRVGIVDSDGNLLPPGEEGQVAGWRHDPVVMLEYWRNPEATQKKFAGDWLLTGDLGRLDADGYLFFKSRDDDVITSGGYRIGPGEIEECLMGHPSVAMAGVVGVPDPVRTEIVKAFVQLRSEVAPSEALKAEIAGYVKTRLAAHEYPREVEFVTEFPLTTTGKIMRRELKRMDAERKTAAKG</sequence>
<dbReference type="InterPro" id="IPR000873">
    <property type="entry name" value="AMP-dep_synth/lig_dom"/>
</dbReference>
<dbReference type="PANTHER" id="PTHR43605:SF10">
    <property type="entry name" value="ACYL-COA SYNTHETASE MEDIUM CHAIN FAMILY MEMBER 3"/>
    <property type="match status" value="1"/>
</dbReference>
<dbReference type="OrthoDB" id="4471305at2"/>
<dbReference type="InterPro" id="IPR020845">
    <property type="entry name" value="AMP-binding_CS"/>
</dbReference>
<feature type="domain" description="AMP-dependent synthetase/ligase" evidence="5">
    <location>
        <begin position="31"/>
        <end position="399"/>
    </location>
</feature>
<dbReference type="GO" id="GO:0004321">
    <property type="term" value="F:fatty-acyl-CoA synthase activity"/>
    <property type="evidence" value="ECO:0007669"/>
    <property type="project" value="TreeGrafter"/>
</dbReference>
<feature type="domain" description="AMP-binding enzyme C-terminal" evidence="6">
    <location>
        <begin position="449"/>
        <end position="527"/>
    </location>
</feature>
<organism evidence="7 8">
    <name type="scientific">Vineibacter terrae</name>
    <dbReference type="NCBI Taxonomy" id="2586908"/>
    <lineage>
        <taxon>Bacteria</taxon>
        <taxon>Pseudomonadati</taxon>
        <taxon>Pseudomonadota</taxon>
        <taxon>Alphaproteobacteria</taxon>
        <taxon>Hyphomicrobiales</taxon>
        <taxon>Vineibacter</taxon>
    </lineage>
</organism>
<evidence type="ECO:0000256" key="1">
    <source>
        <dbReference type="ARBA" id="ARBA00006432"/>
    </source>
</evidence>